<feature type="transmembrane region" description="Helical" evidence="1">
    <location>
        <begin position="71"/>
        <end position="93"/>
    </location>
</feature>
<accession>A0A0A2K6G6</accession>
<reference evidence="2 3" key="1">
    <citation type="journal article" date="2015" name="Mol. Plant Microbe Interact.">
        <title>Genome, transcriptome, and functional analyses of Penicillium expansum provide new insights into secondary metabolism and pathogenicity.</title>
        <authorList>
            <person name="Ballester A.R."/>
            <person name="Marcet-Houben M."/>
            <person name="Levin E."/>
            <person name="Sela N."/>
            <person name="Selma-Lazaro C."/>
            <person name="Carmona L."/>
            <person name="Wisniewski M."/>
            <person name="Droby S."/>
            <person name="Gonzalez-Candelas L."/>
            <person name="Gabaldon T."/>
        </authorList>
    </citation>
    <scope>NUCLEOTIDE SEQUENCE [LARGE SCALE GENOMIC DNA]</scope>
    <source>
        <strain evidence="2 3">MD-8</strain>
    </source>
</reference>
<feature type="transmembrane region" description="Helical" evidence="1">
    <location>
        <begin position="248"/>
        <end position="269"/>
    </location>
</feature>
<feature type="transmembrane region" description="Helical" evidence="1">
    <location>
        <begin position="172"/>
        <end position="191"/>
    </location>
</feature>
<dbReference type="RefSeq" id="XP_016603017.1">
    <property type="nucleotide sequence ID" value="XM_016739130.1"/>
</dbReference>
<dbReference type="HOGENOM" id="CLU_068925_0_0_1"/>
<keyword evidence="1" id="KW-0812">Transmembrane</keyword>
<feature type="transmembrane region" description="Helical" evidence="1">
    <location>
        <begin position="144"/>
        <end position="166"/>
    </location>
</feature>
<organism evidence="2 3">
    <name type="scientific">Penicillium expansum</name>
    <name type="common">Blue mold rot fungus</name>
    <dbReference type="NCBI Taxonomy" id="27334"/>
    <lineage>
        <taxon>Eukaryota</taxon>
        <taxon>Fungi</taxon>
        <taxon>Dikarya</taxon>
        <taxon>Ascomycota</taxon>
        <taxon>Pezizomycotina</taxon>
        <taxon>Eurotiomycetes</taxon>
        <taxon>Eurotiomycetidae</taxon>
        <taxon>Eurotiales</taxon>
        <taxon>Aspergillaceae</taxon>
        <taxon>Penicillium</taxon>
    </lineage>
</organism>
<keyword evidence="1" id="KW-0472">Membrane</keyword>
<evidence type="ECO:0000313" key="2">
    <source>
        <dbReference type="EMBL" id="KGO62448.1"/>
    </source>
</evidence>
<dbReference type="VEuPathDB" id="FungiDB:PEXP_064740"/>
<feature type="transmembrane region" description="Helical" evidence="1">
    <location>
        <begin position="113"/>
        <end position="132"/>
    </location>
</feature>
<dbReference type="OrthoDB" id="10010954at2759"/>
<dbReference type="GeneID" id="27674549"/>
<sequence length="306" mass="34835">MELLPRHSRPIALTTKELGPISDLAPFSALIVSIVLVICFFVRYYILEGFLIRRVYGSKYTEMSELNRRGFVNHHIAGLTKVIILIVAAYPFVSIAFCRGPSFNTPYAPGSSVTLGDIMIIVSQMLIGIYIFELIYRMKLSPVAVMHHVGTIFIGQAAIAISLRPLREPDAYIEFVLCTVWGAFDAVFELFPHVAIVLYRVFPERHRLLSRVFLFSCFTTALGTATETIVTMWLFGSTWDRWRLAFKIVTPLLHIAFSAAQIHGSLVFWRMYRRQQRFQREVDAEDKHSFVGGGTSLDYCLSQTQH</sequence>
<comment type="caution">
    <text evidence="2">The sequence shown here is derived from an EMBL/GenBank/DDBJ whole genome shotgun (WGS) entry which is preliminary data.</text>
</comment>
<dbReference type="Proteomes" id="UP000030143">
    <property type="component" value="Unassembled WGS sequence"/>
</dbReference>
<protein>
    <recommendedName>
        <fullName evidence="4">TLC domain-containing protein</fullName>
    </recommendedName>
</protein>
<evidence type="ECO:0000313" key="3">
    <source>
        <dbReference type="Proteomes" id="UP000030143"/>
    </source>
</evidence>
<dbReference type="PhylomeDB" id="A0A0A2K6G6"/>
<proteinExistence type="predicted"/>
<feature type="transmembrane region" description="Helical" evidence="1">
    <location>
        <begin position="24"/>
        <end position="46"/>
    </location>
</feature>
<feature type="transmembrane region" description="Helical" evidence="1">
    <location>
        <begin position="212"/>
        <end position="236"/>
    </location>
</feature>
<keyword evidence="1" id="KW-1133">Transmembrane helix</keyword>
<dbReference type="EMBL" id="JQFZ01000021">
    <property type="protein sequence ID" value="KGO62448.1"/>
    <property type="molecule type" value="Genomic_DNA"/>
</dbReference>
<gene>
    <name evidence="2" type="ORF">PEX2_018550</name>
</gene>
<name>A0A0A2K6G6_PENEN</name>
<evidence type="ECO:0008006" key="4">
    <source>
        <dbReference type="Google" id="ProtNLM"/>
    </source>
</evidence>
<dbReference type="AlphaFoldDB" id="A0A0A2K6G6"/>
<evidence type="ECO:0000256" key="1">
    <source>
        <dbReference type="SAM" id="Phobius"/>
    </source>
</evidence>
<keyword evidence="3" id="KW-1185">Reference proteome</keyword>